<evidence type="ECO:0000256" key="1">
    <source>
        <dbReference type="SAM" id="MobiDB-lite"/>
    </source>
</evidence>
<name>A0AAD5XAR9_9FUNG</name>
<reference evidence="2" key="1">
    <citation type="submission" date="2020-05" db="EMBL/GenBank/DDBJ databases">
        <title>Phylogenomic resolution of chytrid fungi.</title>
        <authorList>
            <person name="Stajich J.E."/>
            <person name="Amses K."/>
            <person name="Simmons R."/>
            <person name="Seto K."/>
            <person name="Myers J."/>
            <person name="Bonds A."/>
            <person name="Quandt C.A."/>
            <person name="Barry K."/>
            <person name="Liu P."/>
            <person name="Grigoriev I."/>
            <person name="Longcore J.E."/>
            <person name="James T.Y."/>
        </authorList>
    </citation>
    <scope>NUCLEOTIDE SEQUENCE</scope>
    <source>
        <strain evidence="2">JEL0513</strain>
    </source>
</reference>
<proteinExistence type="predicted"/>
<evidence type="ECO:0000313" key="3">
    <source>
        <dbReference type="Proteomes" id="UP001211907"/>
    </source>
</evidence>
<sequence length="185" mass="21432">MSKNKAARNRERRLHTSRLHRRDTRQKSLDPRAIQVHGNATRVRKQKKRPQQPTPTTPRPKTPRKTKDRAPGRTLTGAAAVRMRAAARSRTTDRARIVHASFRMLGRIPNTQCRFQKAIEYAAVRDSRAPARRGVPVQRVRRNVRPPKLPEALPEYIYPSIKLSYRPENISIYPKLDGCRRVLRP</sequence>
<organism evidence="2 3">
    <name type="scientific">Physocladia obscura</name>
    <dbReference type="NCBI Taxonomy" id="109957"/>
    <lineage>
        <taxon>Eukaryota</taxon>
        <taxon>Fungi</taxon>
        <taxon>Fungi incertae sedis</taxon>
        <taxon>Chytridiomycota</taxon>
        <taxon>Chytridiomycota incertae sedis</taxon>
        <taxon>Chytridiomycetes</taxon>
        <taxon>Chytridiales</taxon>
        <taxon>Chytriomycetaceae</taxon>
        <taxon>Physocladia</taxon>
    </lineage>
</organism>
<evidence type="ECO:0000313" key="2">
    <source>
        <dbReference type="EMBL" id="KAJ3079835.1"/>
    </source>
</evidence>
<dbReference type="Proteomes" id="UP001211907">
    <property type="component" value="Unassembled WGS sequence"/>
</dbReference>
<gene>
    <name evidence="2" type="ORF">HK100_010301</name>
</gene>
<dbReference type="AlphaFoldDB" id="A0AAD5XAR9"/>
<feature type="region of interest" description="Disordered" evidence="1">
    <location>
        <begin position="1"/>
        <end position="75"/>
    </location>
</feature>
<dbReference type="EMBL" id="JADGJH010005639">
    <property type="protein sequence ID" value="KAJ3079835.1"/>
    <property type="molecule type" value="Genomic_DNA"/>
</dbReference>
<protein>
    <submittedName>
        <fullName evidence="2">Uncharacterized protein</fullName>
    </submittedName>
</protein>
<comment type="caution">
    <text evidence="2">The sequence shown here is derived from an EMBL/GenBank/DDBJ whole genome shotgun (WGS) entry which is preliminary data.</text>
</comment>
<keyword evidence="3" id="KW-1185">Reference proteome</keyword>
<feature type="compositionally biased region" description="Basic residues" evidence="1">
    <location>
        <begin position="1"/>
        <end position="24"/>
    </location>
</feature>
<accession>A0AAD5XAR9</accession>